<comment type="caution">
    <text evidence="1">The sequence shown here is derived from an EMBL/GenBank/DDBJ whole genome shotgun (WGS) entry which is preliminary data.</text>
</comment>
<proteinExistence type="predicted"/>
<name>A0A8J7GGW5_9ACTN</name>
<reference evidence="1" key="1">
    <citation type="submission" date="2020-11" db="EMBL/GenBank/DDBJ databases">
        <title>Sequencing the genomes of 1000 actinobacteria strains.</title>
        <authorList>
            <person name="Klenk H.-P."/>
        </authorList>
    </citation>
    <scope>NUCLEOTIDE SEQUENCE</scope>
    <source>
        <strain evidence="1">DSM 45356</strain>
    </source>
</reference>
<evidence type="ECO:0000313" key="1">
    <source>
        <dbReference type="EMBL" id="MBG6136835.1"/>
    </source>
</evidence>
<gene>
    <name evidence="1" type="ORF">IW245_003029</name>
</gene>
<protein>
    <recommendedName>
        <fullName evidence="3">Thiocillin family RiPP</fullName>
    </recommendedName>
</protein>
<accession>A0A8J7GGW5</accession>
<evidence type="ECO:0000313" key="2">
    <source>
        <dbReference type="Proteomes" id="UP000622552"/>
    </source>
</evidence>
<evidence type="ECO:0008006" key="3">
    <source>
        <dbReference type="Google" id="ProtNLM"/>
    </source>
</evidence>
<sequence>MDLELELFAEVADGPLVIEELPDGNSLSVVACIISCAVTHACATECLGTASTVTCGPCASSIVGH</sequence>
<organism evidence="1 2">
    <name type="scientific">Longispora fulva</name>
    <dbReference type="NCBI Taxonomy" id="619741"/>
    <lineage>
        <taxon>Bacteria</taxon>
        <taxon>Bacillati</taxon>
        <taxon>Actinomycetota</taxon>
        <taxon>Actinomycetes</taxon>
        <taxon>Micromonosporales</taxon>
        <taxon>Micromonosporaceae</taxon>
        <taxon>Longispora</taxon>
    </lineage>
</organism>
<keyword evidence="2" id="KW-1185">Reference proteome</keyword>
<dbReference type="AlphaFoldDB" id="A0A8J7GGW5"/>
<dbReference type="EMBL" id="JADOUF010000001">
    <property type="protein sequence ID" value="MBG6136835.1"/>
    <property type="molecule type" value="Genomic_DNA"/>
</dbReference>
<dbReference type="RefSeq" id="WP_197003759.1">
    <property type="nucleotide sequence ID" value="NZ_BONS01000016.1"/>
</dbReference>
<dbReference type="Proteomes" id="UP000622552">
    <property type="component" value="Unassembled WGS sequence"/>
</dbReference>